<dbReference type="EMBL" id="VAVZ01000011">
    <property type="protein sequence ID" value="TLP98236.1"/>
    <property type="molecule type" value="Genomic_DNA"/>
</dbReference>
<dbReference type="SUPFAM" id="SSF52172">
    <property type="entry name" value="CheY-like"/>
    <property type="match status" value="1"/>
</dbReference>
<name>A0A5R9BC60_9MICC</name>
<evidence type="ECO:0000313" key="11">
    <source>
        <dbReference type="Proteomes" id="UP000310458"/>
    </source>
</evidence>
<gene>
    <name evidence="10" type="ORF">FEF26_05420</name>
</gene>
<evidence type="ECO:0000259" key="9">
    <source>
        <dbReference type="PROSITE" id="PS51755"/>
    </source>
</evidence>
<dbReference type="FunFam" id="1.10.10.10:FF:000018">
    <property type="entry name" value="DNA-binding response regulator ResD"/>
    <property type="match status" value="1"/>
</dbReference>
<dbReference type="InterPro" id="IPR001867">
    <property type="entry name" value="OmpR/PhoB-type_DNA-bd"/>
</dbReference>
<dbReference type="InterPro" id="IPR011006">
    <property type="entry name" value="CheY-like_superfamily"/>
</dbReference>
<dbReference type="OrthoDB" id="3197131at2"/>
<organism evidence="10 11">
    <name type="scientific">Nesterenkonia salmonea</name>
    <dbReference type="NCBI Taxonomy" id="1804987"/>
    <lineage>
        <taxon>Bacteria</taxon>
        <taxon>Bacillati</taxon>
        <taxon>Actinomycetota</taxon>
        <taxon>Actinomycetes</taxon>
        <taxon>Micrococcales</taxon>
        <taxon>Micrococcaceae</taxon>
        <taxon>Nesterenkonia</taxon>
    </lineage>
</organism>
<keyword evidence="1 6" id="KW-0597">Phosphoprotein</keyword>
<dbReference type="Pfam" id="PF00072">
    <property type="entry name" value="Response_reg"/>
    <property type="match status" value="1"/>
</dbReference>
<reference evidence="10 11" key="1">
    <citation type="submission" date="2019-05" db="EMBL/GenBank/DDBJ databases">
        <title>Nesterenkonia sp. GY074 isolated from the Southern Atlantic Ocean.</title>
        <authorList>
            <person name="Zhang G."/>
        </authorList>
    </citation>
    <scope>NUCLEOTIDE SEQUENCE [LARGE SCALE GENOMIC DNA]</scope>
    <source>
        <strain evidence="10 11">GY074</strain>
    </source>
</reference>
<dbReference type="CDD" id="cd00383">
    <property type="entry name" value="trans_reg_C"/>
    <property type="match status" value="1"/>
</dbReference>
<evidence type="ECO:0000256" key="6">
    <source>
        <dbReference type="PROSITE-ProRule" id="PRU00169"/>
    </source>
</evidence>
<feature type="domain" description="OmpR/PhoB-type" evidence="9">
    <location>
        <begin position="133"/>
        <end position="232"/>
    </location>
</feature>
<dbReference type="Pfam" id="PF00486">
    <property type="entry name" value="Trans_reg_C"/>
    <property type="match status" value="1"/>
</dbReference>
<feature type="domain" description="Response regulatory" evidence="8">
    <location>
        <begin position="11"/>
        <end position="124"/>
    </location>
</feature>
<dbReference type="Gene3D" id="3.40.50.2300">
    <property type="match status" value="1"/>
</dbReference>
<dbReference type="PROSITE" id="PS50110">
    <property type="entry name" value="RESPONSE_REGULATORY"/>
    <property type="match status" value="1"/>
</dbReference>
<accession>A0A5R9BC60</accession>
<feature type="modified residue" description="4-aspartylphosphate" evidence="6">
    <location>
        <position position="60"/>
    </location>
</feature>
<keyword evidence="11" id="KW-1185">Reference proteome</keyword>
<dbReference type="PANTHER" id="PTHR48111">
    <property type="entry name" value="REGULATOR OF RPOS"/>
    <property type="match status" value="1"/>
</dbReference>
<proteinExistence type="predicted"/>
<keyword evidence="3" id="KW-0805">Transcription regulation</keyword>
<dbReference type="SMART" id="SM00448">
    <property type="entry name" value="REC"/>
    <property type="match status" value="1"/>
</dbReference>
<evidence type="ECO:0000259" key="8">
    <source>
        <dbReference type="PROSITE" id="PS50110"/>
    </source>
</evidence>
<dbReference type="GO" id="GO:0032993">
    <property type="term" value="C:protein-DNA complex"/>
    <property type="evidence" value="ECO:0007669"/>
    <property type="project" value="TreeGrafter"/>
</dbReference>
<evidence type="ECO:0000256" key="1">
    <source>
        <dbReference type="ARBA" id="ARBA00022553"/>
    </source>
</evidence>
<keyword evidence="2" id="KW-0902">Two-component regulatory system</keyword>
<dbReference type="RefSeq" id="WP_138252524.1">
    <property type="nucleotide sequence ID" value="NZ_VAVZ01000011.1"/>
</dbReference>
<dbReference type="AlphaFoldDB" id="A0A5R9BC60"/>
<dbReference type="PROSITE" id="PS51755">
    <property type="entry name" value="OMPR_PHOB"/>
    <property type="match status" value="1"/>
</dbReference>
<dbReference type="Proteomes" id="UP000310458">
    <property type="component" value="Unassembled WGS sequence"/>
</dbReference>
<dbReference type="FunFam" id="3.40.50.2300:FF:000001">
    <property type="entry name" value="DNA-binding response regulator PhoB"/>
    <property type="match status" value="1"/>
</dbReference>
<dbReference type="InterPro" id="IPR001789">
    <property type="entry name" value="Sig_transdc_resp-reg_receiver"/>
</dbReference>
<sequence>MVPRRVAALPTVLVVDDEAPLVRLIGEYLHREGFSVDATDDGSEAVQMVHDLEPAVVILDLGLPGMDGVEVCRRIRTFSDCFVIMLTARAEEVDRLIGLSVGADDYVTKPFSPRELVLRVRAMLRRSRPGHEGRRHRVGDLVIDANAREVWLEDRQVEVTRTEFELLAALIAEPGTAKSRRELITQVWGDEWIGDEHLVDVHIGNLRRKIQDDPAESRFIQTVRGVGYKLRMRP</sequence>
<evidence type="ECO:0000313" key="10">
    <source>
        <dbReference type="EMBL" id="TLP98236.1"/>
    </source>
</evidence>
<keyword evidence="4 7" id="KW-0238">DNA-binding</keyword>
<protein>
    <submittedName>
        <fullName evidence="10">Response regulator transcription factor</fullName>
    </submittedName>
</protein>
<feature type="DNA-binding region" description="OmpR/PhoB-type" evidence="7">
    <location>
        <begin position="133"/>
        <end position="232"/>
    </location>
</feature>
<evidence type="ECO:0000256" key="4">
    <source>
        <dbReference type="ARBA" id="ARBA00023125"/>
    </source>
</evidence>
<dbReference type="PANTHER" id="PTHR48111:SF4">
    <property type="entry name" value="DNA-BINDING DUAL TRANSCRIPTIONAL REGULATOR OMPR"/>
    <property type="match status" value="1"/>
</dbReference>
<dbReference type="SMART" id="SM00862">
    <property type="entry name" value="Trans_reg_C"/>
    <property type="match status" value="1"/>
</dbReference>
<evidence type="ECO:0000256" key="2">
    <source>
        <dbReference type="ARBA" id="ARBA00023012"/>
    </source>
</evidence>
<comment type="caution">
    <text evidence="10">The sequence shown here is derived from an EMBL/GenBank/DDBJ whole genome shotgun (WGS) entry which is preliminary data.</text>
</comment>
<dbReference type="Gene3D" id="1.10.10.10">
    <property type="entry name" value="Winged helix-like DNA-binding domain superfamily/Winged helix DNA-binding domain"/>
    <property type="match status" value="1"/>
</dbReference>
<dbReference type="GO" id="GO:0006355">
    <property type="term" value="P:regulation of DNA-templated transcription"/>
    <property type="evidence" value="ECO:0007669"/>
    <property type="project" value="InterPro"/>
</dbReference>
<dbReference type="GO" id="GO:0005829">
    <property type="term" value="C:cytosol"/>
    <property type="evidence" value="ECO:0007669"/>
    <property type="project" value="TreeGrafter"/>
</dbReference>
<dbReference type="InterPro" id="IPR036388">
    <property type="entry name" value="WH-like_DNA-bd_sf"/>
</dbReference>
<evidence type="ECO:0000256" key="3">
    <source>
        <dbReference type="ARBA" id="ARBA00023015"/>
    </source>
</evidence>
<dbReference type="GO" id="GO:0000156">
    <property type="term" value="F:phosphorelay response regulator activity"/>
    <property type="evidence" value="ECO:0007669"/>
    <property type="project" value="TreeGrafter"/>
</dbReference>
<dbReference type="InterPro" id="IPR039420">
    <property type="entry name" value="WalR-like"/>
</dbReference>
<dbReference type="GO" id="GO:0000976">
    <property type="term" value="F:transcription cis-regulatory region binding"/>
    <property type="evidence" value="ECO:0007669"/>
    <property type="project" value="TreeGrafter"/>
</dbReference>
<evidence type="ECO:0000256" key="7">
    <source>
        <dbReference type="PROSITE-ProRule" id="PRU01091"/>
    </source>
</evidence>
<evidence type="ECO:0000256" key="5">
    <source>
        <dbReference type="ARBA" id="ARBA00023163"/>
    </source>
</evidence>
<keyword evidence="5" id="KW-0804">Transcription</keyword>
<dbReference type="Gene3D" id="6.10.250.690">
    <property type="match status" value="1"/>
</dbReference>